<dbReference type="EMBL" id="KQ257470">
    <property type="protein sequence ID" value="KNC96289.1"/>
    <property type="molecule type" value="Genomic_DNA"/>
</dbReference>
<dbReference type="SMART" id="SM00060">
    <property type="entry name" value="FN3"/>
    <property type="match status" value="1"/>
</dbReference>
<dbReference type="InterPro" id="IPR036420">
    <property type="entry name" value="BRCT_dom_sf"/>
</dbReference>
<dbReference type="Gene3D" id="3.40.50.10190">
    <property type="entry name" value="BRCT domain"/>
    <property type="match status" value="1"/>
</dbReference>
<evidence type="ECO:0008006" key="5">
    <source>
        <dbReference type="Google" id="ProtNLM"/>
    </source>
</evidence>
<dbReference type="AlphaFoldDB" id="A0A0L0H5P4"/>
<dbReference type="Gene3D" id="6.20.120.50">
    <property type="match status" value="1"/>
</dbReference>
<dbReference type="Pfam" id="PF16893">
    <property type="entry name" value="fn3_2"/>
    <property type="match status" value="1"/>
</dbReference>
<accession>A0A0L0H5P4</accession>
<dbReference type="eggNOG" id="ENOG502QRF7">
    <property type="taxonomic scope" value="Eukaryota"/>
</dbReference>
<dbReference type="SMART" id="SM00292">
    <property type="entry name" value="BRCT"/>
    <property type="match status" value="1"/>
</dbReference>
<dbReference type="GO" id="GO:0046983">
    <property type="term" value="F:protein dimerization activity"/>
    <property type="evidence" value="ECO:0007669"/>
    <property type="project" value="InterPro"/>
</dbReference>
<proteinExistence type="predicted"/>
<sequence length="267" mass="29570">MLQEVTSVQFTIGKIDAGMAILLSPHHHTVEFPAQILPDGVKTGSIVNLTIERNHEEERRQHEDFLALQEEIFYSFSQPPEVPEVSVKSVTQTSIIITWKPLVLHAADVRGIDVYRNGQKLSLNVANTATSAKLSGLDVSHEYEIWLVIRTSAGALQSNRVHVKTHAMENLTGINVSFGTFSNNTDIEALIDVLGRMGAHYTDDLTTDNTHLVCTVPRGPKYEKAVEWNIPIVSPEFLKACQAQGKIQPATTFYVSNPTPVKTSQDK</sequence>
<dbReference type="Proteomes" id="UP000053201">
    <property type="component" value="Unassembled WGS sequence"/>
</dbReference>
<evidence type="ECO:0000313" key="3">
    <source>
        <dbReference type="EMBL" id="KNC96289.1"/>
    </source>
</evidence>
<dbReference type="RefSeq" id="XP_016604329.1">
    <property type="nucleotide sequence ID" value="XM_016756596.1"/>
</dbReference>
<dbReference type="GeneID" id="27691606"/>
<dbReference type="InterPro" id="IPR036116">
    <property type="entry name" value="FN3_sf"/>
</dbReference>
<dbReference type="GO" id="GO:0006893">
    <property type="term" value="P:Golgi to plasma membrane transport"/>
    <property type="evidence" value="ECO:0007669"/>
    <property type="project" value="TreeGrafter"/>
</dbReference>
<organism evidence="3 4">
    <name type="scientific">Spizellomyces punctatus (strain DAOM BR117)</name>
    <dbReference type="NCBI Taxonomy" id="645134"/>
    <lineage>
        <taxon>Eukaryota</taxon>
        <taxon>Fungi</taxon>
        <taxon>Fungi incertae sedis</taxon>
        <taxon>Chytridiomycota</taxon>
        <taxon>Chytridiomycota incertae sedis</taxon>
        <taxon>Chytridiomycetes</taxon>
        <taxon>Spizellomycetales</taxon>
        <taxon>Spizellomycetaceae</taxon>
        <taxon>Spizellomyces</taxon>
    </lineage>
</organism>
<dbReference type="STRING" id="645134.A0A0L0H5P4"/>
<dbReference type="OMA" id="ACEQNGR"/>
<dbReference type="InterPro" id="IPR031669">
    <property type="entry name" value="Fn3_2"/>
</dbReference>
<dbReference type="InterPro" id="IPR052827">
    <property type="entry name" value="CHS_Export/Cell_Fusion_Reg"/>
</dbReference>
<reference evidence="3 4" key="1">
    <citation type="submission" date="2009-08" db="EMBL/GenBank/DDBJ databases">
        <title>The Genome Sequence of Spizellomyces punctatus strain DAOM BR117.</title>
        <authorList>
            <consortium name="The Broad Institute Genome Sequencing Platform"/>
            <person name="Russ C."/>
            <person name="Cuomo C."/>
            <person name="Shea T."/>
            <person name="Young S.K."/>
            <person name="Zeng Q."/>
            <person name="Koehrsen M."/>
            <person name="Haas B."/>
            <person name="Borodovsky M."/>
            <person name="Guigo R."/>
            <person name="Alvarado L."/>
            <person name="Berlin A."/>
            <person name="Bochicchio J."/>
            <person name="Borenstein D."/>
            <person name="Chapman S."/>
            <person name="Chen Z."/>
            <person name="Engels R."/>
            <person name="Freedman E."/>
            <person name="Gellesch M."/>
            <person name="Goldberg J."/>
            <person name="Griggs A."/>
            <person name="Gujja S."/>
            <person name="Heiman D."/>
            <person name="Hepburn T."/>
            <person name="Howarth C."/>
            <person name="Jen D."/>
            <person name="Larson L."/>
            <person name="Lewis B."/>
            <person name="Mehta T."/>
            <person name="Park D."/>
            <person name="Pearson M."/>
            <person name="Roberts A."/>
            <person name="Saif S."/>
            <person name="Shenoy N."/>
            <person name="Sisk P."/>
            <person name="Stolte C."/>
            <person name="Sykes S."/>
            <person name="Thomson T."/>
            <person name="Walk T."/>
            <person name="White J."/>
            <person name="Yandava C."/>
            <person name="Burger G."/>
            <person name="Gray M.W."/>
            <person name="Holland P.W.H."/>
            <person name="King N."/>
            <person name="Lang F.B.F."/>
            <person name="Roger A.J."/>
            <person name="Ruiz-Trillo I."/>
            <person name="Lander E."/>
            <person name="Nusbaum C."/>
        </authorList>
    </citation>
    <scope>NUCLEOTIDE SEQUENCE [LARGE SCALE GENOMIC DNA]</scope>
    <source>
        <strain evidence="3 4">DAOM BR117</strain>
    </source>
</reference>
<dbReference type="SUPFAM" id="SSF52113">
    <property type="entry name" value="BRCT domain"/>
    <property type="match status" value="1"/>
</dbReference>
<dbReference type="OrthoDB" id="245697at2759"/>
<dbReference type="Pfam" id="PF12738">
    <property type="entry name" value="PTCB-BRCT"/>
    <property type="match status" value="1"/>
</dbReference>
<evidence type="ECO:0000259" key="2">
    <source>
        <dbReference type="PROSITE" id="PS50853"/>
    </source>
</evidence>
<dbReference type="PANTHER" id="PTHR47351:SF1">
    <property type="entry name" value="CHITIN BIOSYNTHESIS PROTEIN CHS5"/>
    <property type="match status" value="1"/>
</dbReference>
<dbReference type="CDD" id="cd00063">
    <property type="entry name" value="FN3"/>
    <property type="match status" value="1"/>
</dbReference>
<dbReference type="InParanoid" id="A0A0L0H5P4"/>
<dbReference type="PANTHER" id="PTHR47351">
    <property type="entry name" value="CHITIN BIOSYNTHESIS PROTEIN CHS5"/>
    <property type="match status" value="1"/>
</dbReference>
<name>A0A0L0H5P4_SPIPD</name>
<dbReference type="InterPro" id="IPR013783">
    <property type="entry name" value="Ig-like_fold"/>
</dbReference>
<dbReference type="InterPro" id="IPR001357">
    <property type="entry name" value="BRCT_dom"/>
</dbReference>
<keyword evidence="4" id="KW-1185">Reference proteome</keyword>
<dbReference type="CDD" id="cd17742">
    <property type="entry name" value="BRCT_CHS5_like"/>
    <property type="match status" value="1"/>
</dbReference>
<dbReference type="InterPro" id="IPR031673">
    <property type="entry name" value="Chs5_N"/>
</dbReference>
<dbReference type="PROSITE" id="PS50172">
    <property type="entry name" value="BRCT"/>
    <property type="match status" value="1"/>
</dbReference>
<dbReference type="Pfam" id="PF16892">
    <property type="entry name" value="CHS5_N"/>
    <property type="match status" value="1"/>
</dbReference>
<dbReference type="GO" id="GO:0034044">
    <property type="term" value="C:exomer complex"/>
    <property type="evidence" value="ECO:0007669"/>
    <property type="project" value="TreeGrafter"/>
</dbReference>
<feature type="domain" description="Fibronectin type-III" evidence="2">
    <location>
        <begin position="79"/>
        <end position="171"/>
    </location>
</feature>
<feature type="domain" description="BRCT" evidence="1">
    <location>
        <begin position="166"/>
        <end position="255"/>
    </location>
</feature>
<dbReference type="GO" id="GO:0000747">
    <property type="term" value="P:conjugation with cellular fusion"/>
    <property type="evidence" value="ECO:0007669"/>
    <property type="project" value="TreeGrafter"/>
</dbReference>
<dbReference type="SUPFAM" id="SSF49265">
    <property type="entry name" value="Fibronectin type III"/>
    <property type="match status" value="1"/>
</dbReference>
<gene>
    <name evidence="3" type="ORF">SPPG_08441</name>
</gene>
<dbReference type="InterPro" id="IPR003961">
    <property type="entry name" value="FN3_dom"/>
</dbReference>
<dbReference type="GO" id="GO:0005802">
    <property type="term" value="C:trans-Golgi network"/>
    <property type="evidence" value="ECO:0007669"/>
    <property type="project" value="TreeGrafter"/>
</dbReference>
<dbReference type="PROSITE" id="PS50853">
    <property type="entry name" value="FN3"/>
    <property type="match status" value="1"/>
</dbReference>
<evidence type="ECO:0000313" key="4">
    <source>
        <dbReference type="Proteomes" id="UP000053201"/>
    </source>
</evidence>
<protein>
    <recommendedName>
        <fullName evidence="5">Fibronectin type-III domain-containing protein</fullName>
    </recommendedName>
</protein>
<dbReference type="VEuPathDB" id="FungiDB:SPPG_08441"/>
<dbReference type="Gene3D" id="2.60.40.10">
    <property type="entry name" value="Immunoglobulins"/>
    <property type="match status" value="1"/>
</dbReference>
<evidence type="ECO:0000259" key="1">
    <source>
        <dbReference type="PROSITE" id="PS50172"/>
    </source>
</evidence>
<dbReference type="CDD" id="cd13945">
    <property type="entry name" value="Chs5_N"/>
    <property type="match status" value="1"/>
</dbReference>